<dbReference type="GO" id="GO:0005739">
    <property type="term" value="C:mitochondrion"/>
    <property type="evidence" value="ECO:0007669"/>
    <property type="project" value="TreeGrafter"/>
</dbReference>
<dbReference type="AlphaFoldDB" id="A0A336M6M7"/>
<evidence type="ECO:0000259" key="2">
    <source>
        <dbReference type="Pfam" id="PF03435"/>
    </source>
</evidence>
<dbReference type="GO" id="GO:0005886">
    <property type="term" value="C:plasma membrane"/>
    <property type="evidence" value="ECO:0007669"/>
    <property type="project" value="TreeGrafter"/>
</dbReference>
<dbReference type="InterPro" id="IPR036291">
    <property type="entry name" value="NAD(P)-bd_dom_sf"/>
</dbReference>
<comment type="similarity">
    <text evidence="1">Belongs to the saccharopine dehydrogenase family.</text>
</comment>
<dbReference type="OMA" id="VHAIANM"/>
<dbReference type="PANTHER" id="PTHR12286">
    <property type="entry name" value="SACCHAROPINE DEHYDROGENASE-LIKE OXIDOREDUCTASE"/>
    <property type="match status" value="1"/>
</dbReference>
<dbReference type="Pfam" id="PF03435">
    <property type="entry name" value="Sacchrp_dh_NADP"/>
    <property type="match status" value="1"/>
</dbReference>
<evidence type="ECO:0000313" key="3">
    <source>
        <dbReference type="EMBL" id="SSX25855.1"/>
    </source>
</evidence>
<dbReference type="FunFam" id="3.40.50.720:FF:000178">
    <property type="entry name" value="Saccharopine dehydrogenase-like oxidoreductase"/>
    <property type="match status" value="1"/>
</dbReference>
<dbReference type="GO" id="GO:0005811">
    <property type="term" value="C:lipid droplet"/>
    <property type="evidence" value="ECO:0007669"/>
    <property type="project" value="TreeGrafter"/>
</dbReference>
<dbReference type="PANTHER" id="PTHR12286:SF5">
    <property type="entry name" value="SACCHAROPINE DEHYDROGENASE-LIKE OXIDOREDUCTASE"/>
    <property type="match status" value="1"/>
</dbReference>
<accession>A0A336M6M7</accession>
<dbReference type="VEuPathDB" id="VectorBase:CSON012811"/>
<evidence type="ECO:0000256" key="1">
    <source>
        <dbReference type="ARBA" id="ARBA00038048"/>
    </source>
</evidence>
<dbReference type="Gene3D" id="3.40.50.720">
    <property type="entry name" value="NAD(P)-binding Rossmann-like Domain"/>
    <property type="match status" value="1"/>
</dbReference>
<feature type="domain" description="Saccharopine dehydrogenase NADP binding" evidence="2">
    <location>
        <begin position="10"/>
        <end position="140"/>
    </location>
</feature>
<protein>
    <submittedName>
        <fullName evidence="3">CSON012811 protein</fullName>
    </submittedName>
</protein>
<dbReference type="InterPro" id="IPR051276">
    <property type="entry name" value="Saccharopine_DH-like_oxidrdct"/>
</dbReference>
<dbReference type="GO" id="GO:0009247">
    <property type="term" value="P:glycolipid biosynthetic process"/>
    <property type="evidence" value="ECO:0007669"/>
    <property type="project" value="TreeGrafter"/>
</dbReference>
<name>A0A336M6M7_CULSO</name>
<gene>
    <name evidence="3" type="primary">CSON012811</name>
</gene>
<reference evidence="3" key="1">
    <citation type="submission" date="2018-07" db="EMBL/GenBank/DDBJ databases">
        <authorList>
            <person name="Quirk P.G."/>
            <person name="Krulwich T.A."/>
        </authorList>
    </citation>
    <scope>NUCLEOTIDE SEQUENCE</scope>
</reference>
<dbReference type="EMBL" id="UFQT01000622">
    <property type="protein sequence ID" value="SSX25855.1"/>
    <property type="molecule type" value="Genomic_DNA"/>
</dbReference>
<proteinExistence type="inferred from homology"/>
<dbReference type="InterPro" id="IPR005097">
    <property type="entry name" value="Sacchrp_dh_NADP-bd"/>
</dbReference>
<organism evidence="3">
    <name type="scientific">Culicoides sonorensis</name>
    <name type="common">Biting midge</name>
    <dbReference type="NCBI Taxonomy" id="179676"/>
    <lineage>
        <taxon>Eukaryota</taxon>
        <taxon>Metazoa</taxon>
        <taxon>Ecdysozoa</taxon>
        <taxon>Arthropoda</taxon>
        <taxon>Hexapoda</taxon>
        <taxon>Insecta</taxon>
        <taxon>Pterygota</taxon>
        <taxon>Neoptera</taxon>
        <taxon>Endopterygota</taxon>
        <taxon>Diptera</taxon>
        <taxon>Nematocera</taxon>
        <taxon>Chironomoidea</taxon>
        <taxon>Ceratopogonidae</taxon>
        <taxon>Ceratopogoninae</taxon>
        <taxon>Culicoides</taxon>
        <taxon>Monoculicoides</taxon>
    </lineage>
</organism>
<dbReference type="SUPFAM" id="SSF51735">
    <property type="entry name" value="NAD(P)-binding Rossmann-fold domains"/>
    <property type="match status" value="1"/>
</dbReference>
<sequence length="420" mass="46554">MSHGRDLDFIIFGASGFTGKFTVLEAVTILSDFRWGIAGRDLDKLKHVLSDVSVKVDKDLSKIPIIIADVEDMASLRRMTSDCKVLINCVGPFHLYGEPVVHACIDTSTHQIDICGDPGYILNLMLKYNDEAREKGSFIVPACGVDSIPGDIGVIYLESQFDGTVAEVEEYLEASERPKKGASIHYGSYASIVHACSSKKKTDQLRKKLFPETNSELKCRGLLHKSKVTGTWCTPFFGVDKDLVRMSQKYFNVKSNKFPIQNQAYAATASIFESIGLISFQAITRCSLGRKLLLSHPEFFSWGHVSHKNLKDDVIEAGNFTVHLYGKGWTQKTFNEPSNSNSNLGKGKCDKEIYVKVKGKNNGYRSTAVAALSSAKMLITDVDNLPKETGVLTPAIVFSKTRLIEELLMNGWTFEVVKIL</sequence>